<organism evidence="1 2">
    <name type="scientific">Nocardia goodfellowii</name>
    <dbReference type="NCBI Taxonomy" id="882446"/>
    <lineage>
        <taxon>Bacteria</taxon>
        <taxon>Bacillati</taxon>
        <taxon>Actinomycetota</taxon>
        <taxon>Actinomycetes</taxon>
        <taxon>Mycobacteriales</taxon>
        <taxon>Nocardiaceae</taxon>
        <taxon>Nocardia</taxon>
    </lineage>
</organism>
<keyword evidence="2" id="KW-1185">Reference proteome</keyword>
<reference evidence="1 2" key="1">
    <citation type="submission" date="2021-03" db="EMBL/GenBank/DDBJ databases">
        <title>Sequencing the genomes of 1000 actinobacteria strains.</title>
        <authorList>
            <person name="Klenk H.-P."/>
        </authorList>
    </citation>
    <scope>NUCLEOTIDE SEQUENCE [LARGE SCALE GENOMIC DNA]</scope>
    <source>
        <strain evidence="1 2">DSM 45516</strain>
    </source>
</reference>
<accession>A0ABS4QE16</accession>
<dbReference type="EMBL" id="JAGGMR010000001">
    <property type="protein sequence ID" value="MBP2189929.1"/>
    <property type="molecule type" value="Genomic_DNA"/>
</dbReference>
<name>A0ABS4QE16_9NOCA</name>
<evidence type="ECO:0000313" key="1">
    <source>
        <dbReference type="EMBL" id="MBP2189929.1"/>
    </source>
</evidence>
<protein>
    <submittedName>
        <fullName evidence="1">Uncharacterized protein</fullName>
    </submittedName>
</protein>
<gene>
    <name evidence="1" type="ORF">BJ987_002830</name>
</gene>
<dbReference type="RefSeq" id="WP_209889328.1">
    <property type="nucleotide sequence ID" value="NZ_JAGGMR010000001.1"/>
</dbReference>
<dbReference type="Proteomes" id="UP001519325">
    <property type="component" value="Unassembled WGS sequence"/>
</dbReference>
<sequence>MSWEDQTEIVRTVLTRADLASPQLYEVTPELDRLFGGPSRLPRALYYRWKIHLDVKPEHALHRGRSTVDAYLELAIEAVAR</sequence>
<comment type="caution">
    <text evidence="1">The sequence shown here is derived from an EMBL/GenBank/DDBJ whole genome shotgun (WGS) entry which is preliminary data.</text>
</comment>
<proteinExistence type="predicted"/>
<evidence type="ECO:0000313" key="2">
    <source>
        <dbReference type="Proteomes" id="UP001519325"/>
    </source>
</evidence>